<evidence type="ECO:0000313" key="1">
    <source>
        <dbReference type="EMBL" id="TWH23007.1"/>
    </source>
</evidence>
<name>A0A660CMD7_9PSEU</name>
<evidence type="ECO:0000313" key="2">
    <source>
        <dbReference type="Proteomes" id="UP000317303"/>
    </source>
</evidence>
<keyword evidence="2" id="KW-1185">Reference proteome</keyword>
<dbReference type="AlphaFoldDB" id="A0A660CMD7"/>
<organism evidence="1 2">
    <name type="scientific">Prauserella rugosa</name>
    <dbReference type="NCBI Taxonomy" id="43354"/>
    <lineage>
        <taxon>Bacteria</taxon>
        <taxon>Bacillati</taxon>
        <taxon>Actinomycetota</taxon>
        <taxon>Actinomycetes</taxon>
        <taxon>Pseudonocardiales</taxon>
        <taxon>Pseudonocardiaceae</taxon>
        <taxon>Prauserella</taxon>
    </lineage>
</organism>
<proteinExistence type="predicted"/>
<dbReference type="Proteomes" id="UP000317303">
    <property type="component" value="Unassembled WGS sequence"/>
</dbReference>
<comment type="caution">
    <text evidence="1">The sequence shown here is derived from an EMBL/GenBank/DDBJ whole genome shotgun (WGS) entry which is preliminary data.</text>
</comment>
<sequence length="312" mass="34566">MSAPTRDDTWPALAVDDWQDTRHTLHMWMQIVGKVRMAQAPMLNHWWQVPLYVSARGLTTSSIPHGTGVFDIEFDLVDEVLRIRAGRGGDAEIRLEPKPVSVFHRQVMDTLADLGLDVSIMGAPVEVPEAVPFAEDTAQRTYDPEHARLFWGQLVAADRVLNRFRSRFYGKSSPVHFFWGAMDLACTRFSGRTAPQHPGGAPNCADWVMVEGYSHELYSCGFWPGGGAEGAFYAYAYPEPDGFAGAAVRPDAAAYVADLGEYVLPYEAARRSGDPDAAVLAFLQSTYEAAADHGGWDRQALEQHPHRDVLPF</sequence>
<dbReference type="RefSeq" id="WP_030534283.1">
    <property type="nucleotide sequence ID" value="NZ_JOIJ01000028.1"/>
</dbReference>
<protein>
    <recommendedName>
        <fullName evidence="3">Ava_C0101 and related proteins</fullName>
    </recommendedName>
</protein>
<dbReference type="Pfam" id="PF19459">
    <property type="entry name" value="DUF5996"/>
    <property type="match status" value="1"/>
</dbReference>
<reference evidence="1 2" key="1">
    <citation type="submission" date="2019-07" db="EMBL/GenBank/DDBJ databases">
        <title>R&amp;d 2014.</title>
        <authorList>
            <person name="Klenk H.-P."/>
        </authorList>
    </citation>
    <scope>NUCLEOTIDE SEQUENCE [LARGE SCALE GENOMIC DNA]</scope>
    <source>
        <strain evidence="1 2">DSM 43194</strain>
    </source>
</reference>
<dbReference type="InterPro" id="IPR046038">
    <property type="entry name" value="DUF5996"/>
</dbReference>
<gene>
    <name evidence="1" type="ORF">JD82_04899</name>
</gene>
<dbReference type="OrthoDB" id="9800945at2"/>
<evidence type="ECO:0008006" key="3">
    <source>
        <dbReference type="Google" id="ProtNLM"/>
    </source>
</evidence>
<accession>A0A660CMD7</accession>
<dbReference type="EMBL" id="VLJV01000001">
    <property type="protein sequence ID" value="TWH23007.1"/>
    <property type="molecule type" value="Genomic_DNA"/>
</dbReference>